<dbReference type="SUPFAM" id="SSF48613">
    <property type="entry name" value="Heme oxygenase-like"/>
    <property type="match status" value="1"/>
</dbReference>
<dbReference type="Pfam" id="PF01126">
    <property type="entry name" value="Heme_oxygenase"/>
    <property type="match status" value="1"/>
</dbReference>
<dbReference type="STRING" id="1612308.SAMN05444581_11456"/>
<name>A0A1I4BCV4_9HYPH</name>
<gene>
    <name evidence="1" type="ORF">SAMN05444581_11456</name>
</gene>
<dbReference type="GO" id="GO:0004392">
    <property type="term" value="F:heme oxygenase (decyclizing) activity"/>
    <property type="evidence" value="ECO:0007669"/>
    <property type="project" value="InterPro"/>
</dbReference>
<evidence type="ECO:0000313" key="1">
    <source>
        <dbReference type="EMBL" id="SFK66634.1"/>
    </source>
</evidence>
<dbReference type="CDD" id="cd19166">
    <property type="entry name" value="HemeO-bac"/>
    <property type="match status" value="1"/>
</dbReference>
<sequence length="147" mass="15818">MNWPCAAIESALETAGVQRLLPDWDQRRRRFALARDMEDLDAFAGLSAPVAPYLAAGGQRIDAGAGAILGWAYVLEGSRLGAGLILKTMESAKDPEVRIATRFLRHGRDENFWGSFKAALSQIDNDESAIADACAAACAAFRCFATP</sequence>
<organism evidence="1 2">
    <name type="scientific">Methylocapsa palsarum</name>
    <dbReference type="NCBI Taxonomy" id="1612308"/>
    <lineage>
        <taxon>Bacteria</taxon>
        <taxon>Pseudomonadati</taxon>
        <taxon>Pseudomonadota</taxon>
        <taxon>Alphaproteobacteria</taxon>
        <taxon>Hyphomicrobiales</taxon>
        <taxon>Beijerinckiaceae</taxon>
        <taxon>Methylocapsa</taxon>
    </lineage>
</organism>
<evidence type="ECO:0000313" key="2">
    <source>
        <dbReference type="Proteomes" id="UP000198755"/>
    </source>
</evidence>
<reference evidence="1 2" key="1">
    <citation type="submission" date="2016-10" db="EMBL/GenBank/DDBJ databases">
        <authorList>
            <person name="de Groot N.N."/>
        </authorList>
    </citation>
    <scope>NUCLEOTIDE SEQUENCE [LARGE SCALE GENOMIC DNA]</scope>
    <source>
        <strain evidence="1 2">NE2</strain>
    </source>
</reference>
<dbReference type="InterPro" id="IPR016053">
    <property type="entry name" value="Haem_Oase-like"/>
</dbReference>
<dbReference type="GO" id="GO:0006788">
    <property type="term" value="P:heme oxidation"/>
    <property type="evidence" value="ECO:0007669"/>
    <property type="project" value="InterPro"/>
</dbReference>
<dbReference type="InterPro" id="IPR016084">
    <property type="entry name" value="Haem_Oase-like_multi-hlx"/>
</dbReference>
<dbReference type="Gene3D" id="1.20.910.10">
    <property type="entry name" value="Heme oxygenase-like"/>
    <property type="match status" value="1"/>
</dbReference>
<dbReference type="EMBL" id="FOSN01000014">
    <property type="protein sequence ID" value="SFK66634.1"/>
    <property type="molecule type" value="Genomic_DNA"/>
</dbReference>
<proteinExistence type="predicted"/>
<protein>
    <submittedName>
        <fullName evidence="1">Heme oxygenase</fullName>
    </submittedName>
</protein>
<dbReference type="AlphaFoldDB" id="A0A1I4BCV4"/>
<dbReference type="Proteomes" id="UP000198755">
    <property type="component" value="Unassembled WGS sequence"/>
</dbReference>
<keyword evidence="2" id="KW-1185">Reference proteome</keyword>
<accession>A0A1I4BCV4</accession>